<comment type="caution">
    <text evidence="2">The sequence shown here is derived from an EMBL/GenBank/DDBJ whole genome shotgun (WGS) entry which is preliminary data.</text>
</comment>
<accession>A0A158JZB4</accession>
<evidence type="ECO:0000313" key="3">
    <source>
        <dbReference type="Proteomes" id="UP000054717"/>
    </source>
</evidence>
<evidence type="ECO:0000313" key="2">
    <source>
        <dbReference type="EMBL" id="SAL74294.1"/>
    </source>
</evidence>
<proteinExistence type="predicted"/>
<sequence length="42" mass="5147">MKRKKKPAPDHERTELEQQVESHRRDIRQLQLEHDILKKADD</sequence>
<feature type="region of interest" description="Disordered" evidence="1">
    <location>
        <begin position="1"/>
        <end position="28"/>
    </location>
</feature>
<protein>
    <submittedName>
        <fullName evidence="2">Integrase catalytic region</fullName>
    </submittedName>
</protein>
<name>A0A158JZB4_9BURK</name>
<organism evidence="2 3">
    <name type="scientific">Caballeronia telluris</name>
    <dbReference type="NCBI Taxonomy" id="326475"/>
    <lineage>
        <taxon>Bacteria</taxon>
        <taxon>Pseudomonadati</taxon>
        <taxon>Pseudomonadota</taxon>
        <taxon>Betaproteobacteria</taxon>
        <taxon>Burkholderiales</taxon>
        <taxon>Burkholderiaceae</taxon>
        <taxon>Caballeronia</taxon>
    </lineage>
</organism>
<evidence type="ECO:0000256" key="1">
    <source>
        <dbReference type="SAM" id="MobiDB-lite"/>
    </source>
</evidence>
<gene>
    <name evidence="2" type="ORF">AWB66_04985</name>
</gene>
<dbReference type="Proteomes" id="UP000054717">
    <property type="component" value="Unassembled WGS sequence"/>
</dbReference>
<feature type="compositionally biased region" description="Basic and acidic residues" evidence="1">
    <location>
        <begin position="7"/>
        <end position="28"/>
    </location>
</feature>
<dbReference type="AlphaFoldDB" id="A0A158JZB4"/>
<reference evidence="2" key="1">
    <citation type="submission" date="2016-01" db="EMBL/GenBank/DDBJ databases">
        <authorList>
            <person name="Peeters Charlotte."/>
        </authorList>
    </citation>
    <scope>NUCLEOTIDE SEQUENCE</scope>
    <source>
        <strain evidence="2">LMG 22936</strain>
    </source>
</reference>
<keyword evidence="3" id="KW-1185">Reference proteome</keyword>
<dbReference type="EMBL" id="FCNZ02000023">
    <property type="protein sequence ID" value="SAL74294.1"/>
    <property type="molecule type" value="Genomic_DNA"/>
</dbReference>